<dbReference type="CDD" id="cd01949">
    <property type="entry name" value="GGDEF"/>
    <property type="match status" value="1"/>
</dbReference>
<dbReference type="InterPro" id="IPR000160">
    <property type="entry name" value="GGDEF_dom"/>
</dbReference>
<keyword evidence="5" id="KW-1185">Reference proteome</keyword>
<protein>
    <recommendedName>
        <fullName evidence="1">diguanylate cyclase</fullName>
        <ecNumber evidence="1">2.7.7.65</ecNumber>
    </recommendedName>
</protein>
<reference evidence="4 5" key="1">
    <citation type="submission" date="2024-04" db="EMBL/GenBank/DDBJ databases">
        <title>Novel species of the genus Ideonella isolated from streams.</title>
        <authorList>
            <person name="Lu H."/>
        </authorList>
    </citation>
    <scope>NUCLEOTIDE SEQUENCE [LARGE SCALE GENOMIC DNA]</scope>
    <source>
        <strain evidence="4 5">DXS29W</strain>
    </source>
</reference>
<dbReference type="InterPro" id="IPR050469">
    <property type="entry name" value="Diguanylate_Cyclase"/>
</dbReference>
<evidence type="ECO:0000259" key="3">
    <source>
        <dbReference type="PROSITE" id="PS50887"/>
    </source>
</evidence>
<dbReference type="PROSITE" id="PS50887">
    <property type="entry name" value="GGDEF"/>
    <property type="match status" value="1"/>
</dbReference>
<dbReference type="GO" id="GO:0052621">
    <property type="term" value="F:diguanylate cyclase activity"/>
    <property type="evidence" value="ECO:0007669"/>
    <property type="project" value="UniProtKB-EC"/>
</dbReference>
<evidence type="ECO:0000256" key="2">
    <source>
        <dbReference type="ARBA" id="ARBA00034247"/>
    </source>
</evidence>
<sequence>MSQIVDQLADLTGLRDRDTLDVSLVTSIRDLVHPRSVAVHRVVGDTGDERWLTRAYLGAGDVAARADSSWADPRALPLLAERPERLQCLQAATEIEMPADQGATLYLPLASDSGVVGVVEIVTAHSLNDDFKRLVVGVLRIYRNVQGLLDYSERDTLTGLLNRKSFDETFYKVSAVPRQAAADQPGDRRHGSAGSYWLGVVDIDHFKQVNDRFGHLIGDEVLLLLSRVMRSCFRFYDQLYRFGGEEFVVLLRCSGEDDALAALERFREAVRGYVFPQVERITVSVGFTDVRNGDSPNAAVERADRAVYFAKNHGRDQVRCHAALVREGLLDDDKKAGDIDLF</sequence>
<dbReference type="Proteomes" id="UP001371218">
    <property type="component" value="Unassembled WGS sequence"/>
</dbReference>
<keyword evidence="4" id="KW-0808">Transferase</keyword>
<dbReference type="EMBL" id="JBBUTG010000007">
    <property type="protein sequence ID" value="MEK8031916.1"/>
    <property type="molecule type" value="Genomic_DNA"/>
</dbReference>
<accession>A0ABU9BPM4</accession>
<dbReference type="SMART" id="SM00267">
    <property type="entry name" value="GGDEF"/>
    <property type="match status" value="1"/>
</dbReference>
<proteinExistence type="predicted"/>
<comment type="caution">
    <text evidence="4">The sequence shown here is derived from an EMBL/GenBank/DDBJ whole genome shotgun (WGS) entry which is preliminary data.</text>
</comment>
<evidence type="ECO:0000313" key="4">
    <source>
        <dbReference type="EMBL" id="MEK8031916.1"/>
    </source>
</evidence>
<evidence type="ECO:0000256" key="1">
    <source>
        <dbReference type="ARBA" id="ARBA00012528"/>
    </source>
</evidence>
<dbReference type="InterPro" id="IPR029787">
    <property type="entry name" value="Nucleotide_cyclase"/>
</dbReference>
<dbReference type="Gene3D" id="3.30.70.270">
    <property type="match status" value="1"/>
</dbReference>
<dbReference type="PANTHER" id="PTHR45138">
    <property type="entry name" value="REGULATORY COMPONENTS OF SENSORY TRANSDUCTION SYSTEM"/>
    <property type="match status" value="1"/>
</dbReference>
<dbReference type="EC" id="2.7.7.65" evidence="1"/>
<dbReference type="Pfam" id="PF00990">
    <property type="entry name" value="GGDEF"/>
    <property type="match status" value="1"/>
</dbReference>
<gene>
    <name evidence="4" type="ORF">AACH06_13895</name>
</gene>
<comment type="catalytic activity">
    <reaction evidence="2">
        <text>2 GTP = 3',3'-c-di-GMP + 2 diphosphate</text>
        <dbReference type="Rhea" id="RHEA:24898"/>
        <dbReference type="ChEBI" id="CHEBI:33019"/>
        <dbReference type="ChEBI" id="CHEBI:37565"/>
        <dbReference type="ChEBI" id="CHEBI:58805"/>
        <dbReference type="EC" id="2.7.7.65"/>
    </reaction>
</comment>
<dbReference type="RefSeq" id="WP_341426317.1">
    <property type="nucleotide sequence ID" value="NZ_JBBUTG010000007.1"/>
</dbReference>
<dbReference type="PANTHER" id="PTHR45138:SF9">
    <property type="entry name" value="DIGUANYLATE CYCLASE DGCM-RELATED"/>
    <property type="match status" value="1"/>
</dbReference>
<organism evidence="4 5">
    <name type="scientific">Ideonella lacteola</name>
    <dbReference type="NCBI Taxonomy" id="2984193"/>
    <lineage>
        <taxon>Bacteria</taxon>
        <taxon>Pseudomonadati</taxon>
        <taxon>Pseudomonadota</taxon>
        <taxon>Betaproteobacteria</taxon>
        <taxon>Burkholderiales</taxon>
        <taxon>Sphaerotilaceae</taxon>
        <taxon>Ideonella</taxon>
    </lineage>
</organism>
<keyword evidence="4" id="KW-0548">Nucleotidyltransferase</keyword>
<dbReference type="InterPro" id="IPR043128">
    <property type="entry name" value="Rev_trsase/Diguanyl_cyclase"/>
</dbReference>
<dbReference type="SUPFAM" id="SSF55073">
    <property type="entry name" value="Nucleotide cyclase"/>
    <property type="match status" value="1"/>
</dbReference>
<dbReference type="NCBIfam" id="TIGR00254">
    <property type="entry name" value="GGDEF"/>
    <property type="match status" value="1"/>
</dbReference>
<evidence type="ECO:0000313" key="5">
    <source>
        <dbReference type="Proteomes" id="UP001371218"/>
    </source>
</evidence>
<feature type="domain" description="GGDEF" evidence="3">
    <location>
        <begin position="194"/>
        <end position="323"/>
    </location>
</feature>
<name>A0ABU9BPM4_9BURK</name>